<protein>
    <submittedName>
        <fullName evidence="1">AlNc14C44G3620 protein</fullName>
    </submittedName>
</protein>
<accession>F0WA91</accession>
<sequence length="243" mass="27877">MMDRSKMCFDPTSLQRRHAVLYGKNKRTGHSWNEHFLSLSAVSEAIGGADDMLLESVIKYANPDFEQALMALVNTMREDTRRQAEELCHFDQLMDSDTINNTPREAKSWTRYRTSAIRETKPKKQINCSSCGKSGYMKRQCRNKSSSSNEDIILGIGIKRQGTTYGESVDFREWIQQAPRDGCRLATGSQGMERILYTSKWKGNENEMDRIGEDYCNIQQFAKECSLKRCATCRKPTLEHCLV</sequence>
<dbReference type="AlphaFoldDB" id="F0WA91"/>
<gene>
    <name evidence="1" type="primary">AlNc14C44G3620</name>
    <name evidence="1" type="ORF">ALNC14_042040</name>
</gene>
<reference evidence="1" key="1">
    <citation type="journal article" date="2011" name="PLoS Biol.">
        <title>Gene gain and loss during evolution of obligate parasitism in the white rust pathogen of Arabidopsis thaliana.</title>
        <authorList>
            <person name="Kemen E."/>
            <person name="Gardiner A."/>
            <person name="Schultz-Larsen T."/>
            <person name="Kemen A.C."/>
            <person name="Balmuth A.L."/>
            <person name="Robert-Seilaniantz A."/>
            <person name="Bailey K."/>
            <person name="Holub E."/>
            <person name="Studholme D.J."/>
            <person name="Maclean D."/>
            <person name="Jones J.D."/>
        </authorList>
    </citation>
    <scope>NUCLEOTIDE SEQUENCE</scope>
</reference>
<organism evidence="1">
    <name type="scientific">Albugo laibachii Nc14</name>
    <dbReference type="NCBI Taxonomy" id="890382"/>
    <lineage>
        <taxon>Eukaryota</taxon>
        <taxon>Sar</taxon>
        <taxon>Stramenopiles</taxon>
        <taxon>Oomycota</taxon>
        <taxon>Peronosporomycetes</taxon>
        <taxon>Albuginales</taxon>
        <taxon>Albuginaceae</taxon>
        <taxon>Albugo</taxon>
    </lineage>
</organism>
<dbReference type="HOGENOM" id="CLU_1144300_0_0_1"/>
<dbReference type="EMBL" id="FR824089">
    <property type="protein sequence ID" value="CCA18061.1"/>
    <property type="molecule type" value="Genomic_DNA"/>
</dbReference>
<evidence type="ECO:0000313" key="1">
    <source>
        <dbReference type="EMBL" id="CCA18061.1"/>
    </source>
</evidence>
<proteinExistence type="predicted"/>
<reference evidence="1" key="2">
    <citation type="submission" date="2011-02" db="EMBL/GenBank/DDBJ databases">
        <authorList>
            <person name="MacLean D."/>
        </authorList>
    </citation>
    <scope>NUCLEOTIDE SEQUENCE</scope>
</reference>
<name>F0WA91_9STRA</name>